<dbReference type="InterPro" id="IPR003675">
    <property type="entry name" value="Rce1/LyrA-like_dom"/>
</dbReference>
<dbReference type="PANTHER" id="PTHR36435">
    <property type="entry name" value="SLR1288 PROTEIN"/>
    <property type="match status" value="1"/>
</dbReference>
<dbReference type="Proteomes" id="UP000824072">
    <property type="component" value="Unassembled WGS sequence"/>
</dbReference>
<keyword evidence="1" id="KW-0472">Membrane</keyword>
<evidence type="ECO:0000256" key="1">
    <source>
        <dbReference type="SAM" id="Phobius"/>
    </source>
</evidence>
<evidence type="ECO:0000259" key="2">
    <source>
        <dbReference type="Pfam" id="PF02517"/>
    </source>
</evidence>
<name>A0A9D1LBQ4_9FIRM</name>
<proteinExistence type="predicted"/>
<feature type="transmembrane region" description="Helical" evidence="1">
    <location>
        <begin position="251"/>
        <end position="270"/>
    </location>
</feature>
<keyword evidence="3" id="KW-0378">Hydrolase</keyword>
<dbReference type="PANTHER" id="PTHR36435:SF1">
    <property type="entry name" value="CAAX AMINO TERMINAL PROTEASE FAMILY PROTEIN"/>
    <property type="match status" value="1"/>
</dbReference>
<dbReference type="GO" id="GO:0004175">
    <property type="term" value="F:endopeptidase activity"/>
    <property type="evidence" value="ECO:0007669"/>
    <property type="project" value="UniProtKB-ARBA"/>
</dbReference>
<feature type="transmembrane region" description="Helical" evidence="1">
    <location>
        <begin position="298"/>
        <end position="320"/>
    </location>
</feature>
<feature type="transmembrane region" description="Helical" evidence="1">
    <location>
        <begin position="46"/>
        <end position="64"/>
    </location>
</feature>
<dbReference type="EMBL" id="DVMU01000109">
    <property type="protein sequence ID" value="HIU33879.1"/>
    <property type="molecule type" value="Genomic_DNA"/>
</dbReference>
<dbReference type="InterPro" id="IPR052710">
    <property type="entry name" value="CAAX_protease"/>
</dbReference>
<sequence length="324" mass="34611">MPLWQANSLYCLAVVGLAAFGLWLSAPIVRLLQGMFPGMGSEALSLAVNALFYGAVFFLPAAWLTRRCGAKERMRLKGLSPVGALIIAALALFGVLLANDVASLWSILLEELGLALPDTGIEVASGRGGLVLQAVTMGMLPGICEELLCRGVLLSAWEEARGTRRAVCVSAFLFMTMHASITGAPSQFLLGWILGWLVVAADSLFAGMIFHTTYNVWVLVLAGWLSSMPVSPEEEALAAQSLFVQCGGWEGVITILIEAAMLGWICRMLLRIALRRKAAVEGWKPLPGRAEGIRMREVSFVIAGLAICALLYAADLWSMLGGGA</sequence>
<evidence type="ECO:0000313" key="3">
    <source>
        <dbReference type="EMBL" id="HIU33879.1"/>
    </source>
</evidence>
<protein>
    <submittedName>
        <fullName evidence="3">CPBP family intramembrane metalloprotease</fullName>
    </submittedName>
</protein>
<accession>A0A9D1LBQ4</accession>
<keyword evidence="1" id="KW-1133">Transmembrane helix</keyword>
<feature type="domain" description="CAAX prenyl protease 2/Lysostaphin resistance protein A-like" evidence="2">
    <location>
        <begin position="130"/>
        <end position="216"/>
    </location>
</feature>
<keyword evidence="1" id="KW-0812">Transmembrane</keyword>
<dbReference type="AlphaFoldDB" id="A0A9D1LBQ4"/>
<feature type="transmembrane region" description="Helical" evidence="1">
    <location>
        <begin position="85"/>
        <end position="108"/>
    </location>
</feature>
<keyword evidence="3" id="KW-0482">Metalloprotease</keyword>
<reference evidence="3" key="1">
    <citation type="submission" date="2020-10" db="EMBL/GenBank/DDBJ databases">
        <authorList>
            <person name="Gilroy R."/>
        </authorList>
    </citation>
    <scope>NUCLEOTIDE SEQUENCE</scope>
    <source>
        <strain evidence="3">ChiHcec3-11533</strain>
    </source>
</reference>
<gene>
    <name evidence="3" type="ORF">IAB02_04895</name>
</gene>
<organism evidence="3 4">
    <name type="scientific">Candidatus Pullichristensenella excrementigallinarum</name>
    <dbReference type="NCBI Taxonomy" id="2840907"/>
    <lineage>
        <taxon>Bacteria</taxon>
        <taxon>Bacillati</taxon>
        <taxon>Bacillota</taxon>
        <taxon>Clostridia</taxon>
        <taxon>Candidatus Pullichristensenella</taxon>
    </lineage>
</organism>
<keyword evidence="3" id="KW-0645">Protease</keyword>
<dbReference type="Pfam" id="PF02517">
    <property type="entry name" value="Rce1-like"/>
    <property type="match status" value="1"/>
</dbReference>
<reference evidence="3" key="2">
    <citation type="journal article" date="2021" name="PeerJ">
        <title>Extensive microbial diversity within the chicken gut microbiome revealed by metagenomics and culture.</title>
        <authorList>
            <person name="Gilroy R."/>
            <person name="Ravi A."/>
            <person name="Getino M."/>
            <person name="Pursley I."/>
            <person name="Horton D.L."/>
            <person name="Alikhan N.F."/>
            <person name="Baker D."/>
            <person name="Gharbi K."/>
            <person name="Hall N."/>
            <person name="Watson M."/>
            <person name="Adriaenssens E.M."/>
            <person name="Foster-Nyarko E."/>
            <person name="Jarju S."/>
            <person name="Secka A."/>
            <person name="Antonio M."/>
            <person name="Oren A."/>
            <person name="Chaudhuri R.R."/>
            <person name="La Ragione R."/>
            <person name="Hildebrand F."/>
            <person name="Pallen M.J."/>
        </authorList>
    </citation>
    <scope>NUCLEOTIDE SEQUENCE</scope>
    <source>
        <strain evidence="3">ChiHcec3-11533</strain>
    </source>
</reference>
<feature type="transmembrane region" description="Helical" evidence="1">
    <location>
        <begin position="214"/>
        <end position="231"/>
    </location>
</feature>
<dbReference type="GO" id="GO:0008237">
    <property type="term" value="F:metallopeptidase activity"/>
    <property type="evidence" value="ECO:0007669"/>
    <property type="project" value="UniProtKB-KW"/>
</dbReference>
<dbReference type="GO" id="GO:0080120">
    <property type="term" value="P:CAAX-box protein maturation"/>
    <property type="evidence" value="ECO:0007669"/>
    <property type="project" value="UniProtKB-ARBA"/>
</dbReference>
<feature type="transmembrane region" description="Helical" evidence="1">
    <location>
        <begin position="7"/>
        <end position="26"/>
    </location>
</feature>
<comment type="caution">
    <text evidence="3">The sequence shown here is derived from an EMBL/GenBank/DDBJ whole genome shotgun (WGS) entry which is preliminary data.</text>
</comment>
<evidence type="ECO:0000313" key="4">
    <source>
        <dbReference type="Proteomes" id="UP000824072"/>
    </source>
</evidence>